<dbReference type="OMA" id="TCNDETS"/>
<dbReference type="PANTHER" id="PTHR48059:SF4">
    <property type="entry name" value="POLYGALACTURONASE INHIBITOR 1-RELATED"/>
    <property type="match status" value="1"/>
</dbReference>
<dbReference type="InterPro" id="IPR051848">
    <property type="entry name" value="PGIP"/>
</dbReference>
<feature type="compositionally biased region" description="Low complexity" evidence="2">
    <location>
        <begin position="171"/>
        <end position="192"/>
    </location>
</feature>
<feature type="compositionally biased region" description="Basic and acidic residues" evidence="2">
    <location>
        <begin position="7"/>
        <end position="16"/>
    </location>
</feature>
<evidence type="ECO:0000313" key="3">
    <source>
        <dbReference type="EMBL" id="EJK77629.1"/>
    </source>
</evidence>
<feature type="compositionally biased region" description="Basic residues" evidence="2">
    <location>
        <begin position="17"/>
        <end position="27"/>
    </location>
</feature>
<name>K0TK82_THAOC</name>
<feature type="compositionally biased region" description="Basic and acidic residues" evidence="2">
    <location>
        <begin position="112"/>
        <end position="123"/>
    </location>
</feature>
<accession>K0TK82</accession>
<feature type="region of interest" description="Disordered" evidence="2">
    <location>
        <begin position="169"/>
        <end position="196"/>
    </location>
</feature>
<dbReference type="eggNOG" id="ENOG502STZY">
    <property type="taxonomic scope" value="Eukaryota"/>
</dbReference>
<keyword evidence="4" id="KW-1185">Reference proteome</keyword>
<feature type="compositionally biased region" description="Basic and acidic residues" evidence="2">
    <location>
        <begin position="66"/>
        <end position="76"/>
    </location>
</feature>
<evidence type="ECO:0000256" key="1">
    <source>
        <dbReference type="ARBA" id="ARBA00004196"/>
    </source>
</evidence>
<evidence type="ECO:0000313" key="4">
    <source>
        <dbReference type="Proteomes" id="UP000266841"/>
    </source>
</evidence>
<dbReference type="Gene3D" id="3.80.10.10">
    <property type="entry name" value="Ribonuclease Inhibitor"/>
    <property type="match status" value="1"/>
</dbReference>
<dbReference type="PANTHER" id="PTHR48059">
    <property type="entry name" value="POLYGALACTURONASE INHIBITOR 1"/>
    <property type="match status" value="1"/>
</dbReference>
<evidence type="ECO:0000256" key="2">
    <source>
        <dbReference type="SAM" id="MobiDB-lite"/>
    </source>
</evidence>
<protein>
    <recommendedName>
        <fullName evidence="5">Leucine-rich repeat-containing N-terminal plant-type domain-containing protein</fullName>
    </recommendedName>
</protein>
<reference evidence="3 4" key="1">
    <citation type="journal article" date="2012" name="Genome Biol.">
        <title>Genome and low-iron response of an oceanic diatom adapted to chronic iron limitation.</title>
        <authorList>
            <person name="Lommer M."/>
            <person name="Specht M."/>
            <person name="Roy A.S."/>
            <person name="Kraemer L."/>
            <person name="Andreson R."/>
            <person name="Gutowska M.A."/>
            <person name="Wolf J."/>
            <person name="Bergner S.V."/>
            <person name="Schilhabel M.B."/>
            <person name="Klostermeier U.C."/>
            <person name="Beiko R.G."/>
            <person name="Rosenstiel P."/>
            <person name="Hippler M."/>
            <person name="Laroche J."/>
        </authorList>
    </citation>
    <scope>NUCLEOTIDE SEQUENCE [LARGE SCALE GENOMIC DNA]</scope>
    <source>
        <strain evidence="3 4">CCMP1005</strain>
    </source>
</reference>
<dbReference type="Proteomes" id="UP000266841">
    <property type="component" value="Unassembled WGS sequence"/>
</dbReference>
<dbReference type="AlphaFoldDB" id="K0TK82"/>
<comment type="caution">
    <text evidence="3">The sequence shown here is derived from an EMBL/GenBank/DDBJ whole genome shotgun (WGS) entry which is preliminary data.</text>
</comment>
<dbReference type="OrthoDB" id="776842at2759"/>
<dbReference type="SUPFAM" id="SSF52058">
    <property type="entry name" value="L domain-like"/>
    <property type="match status" value="1"/>
</dbReference>
<gene>
    <name evidence="3" type="ORF">THAOC_00525</name>
</gene>
<proteinExistence type="predicted"/>
<organism evidence="3 4">
    <name type="scientific">Thalassiosira oceanica</name>
    <name type="common">Marine diatom</name>
    <dbReference type="NCBI Taxonomy" id="159749"/>
    <lineage>
        <taxon>Eukaryota</taxon>
        <taxon>Sar</taxon>
        <taxon>Stramenopiles</taxon>
        <taxon>Ochrophyta</taxon>
        <taxon>Bacillariophyta</taxon>
        <taxon>Coscinodiscophyceae</taxon>
        <taxon>Thalassiosirophycidae</taxon>
        <taxon>Thalassiosirales</taxon>
        <taxon>Thalassiosiraceae</taxon>
        <taxon>Thalassiosira</taxon>
    </lineage>
</organism>
<dbReference type="InterPro" id="IPR032675">
    <property type="entry name" value="LRR_dom_sf"/>
</dbReference>
<comment type="subcellular location">
    <subcellularLocation>
        <location evidence="1">Cell envelope</location>
    </subcellularLocation>
</comment>
<feature type="region of interest" description="Disordered" evidence="2">
    <location>
        <begin position="1"/>
        <end position="125"/>
    </location>
</feature>
<sequence>MGKKSKMSAEDALEKKMKSKRKQAKKAKSMENALEAKIRKKKAAEAEEEKMEESVGFTSGQDDEEYGRKIKAKEAEAGGSHLFTSGGGDVRNRPRQQLQQNQPAVDPLRAAQQERDANKKEMNSRFQDLHSTGQWGALGKVEKYCICLLGLGAIGAAIYFGLRFSGGGAGKTPSPTQQPTKSPTASPSAAPSMEPTGPSYRAEYAFELMTAASPKLTLPQTPDELVGASNDPSSTPQELAAEFILYDDELEIQARDPRFMERYALSVFYYQNGGCELSWFTSTNWGSGEHCNWHGVVCNLQNRVVEINLGSNNVSGKLPVEFSQLLELGTMDLSNNRLSGRVSSESLSMPKMFTIQLNSNLLTGEFPFIEIKPEGAILDTLWIQENIQLSGSIPESYCTMGSVTLDCDNFKPQPTFLDDGSSTTTFQAQCLEEVGAQPREFTCNDETSSPVSVPVPSPSDRICGVPAAGT</sequence>
<dbReference type="EMBL" id="AGNL01000614">
    <property type="protein sequence ID" value="EJK77629.1"/>
    <property type="molecule type" value="Genomic_DNA"/>
</dbReference>
<evidence type="ECO:0008006" key="5">
    <source>
        <dbReference type="Google" id="ProtNLM"/>
    </source>
</evidence>